<dbReference type="EMBL" id="CAADHO010000006">
    <property type="protein sequence ID" value="VFQ45722.1"/>
    <property type="molecule type" value="Genomic_DNA"/>
</dbReference>
<keyword evidence="2" id="KW-0732">Signal</keyword>
<sequence length="406" mass="43281">MTQKVLLICLAFLLCVLGTTVYADAPSEKALFTAFDHLEKSVGAPSGAPDAESLDTLFAFVDNISTSGTVWEETRKGRGTGVGVAFAVPSSMDRFIRYMYDPNIPVSAVVPGVVRLVRDAGSTEACKGSYARLGEEGGGLETPVVVRSRYVMEITPDGNSGAYYGYDQNELTLLSSRNGRRFLLTASRQTAPSDVGKKGYPVATRDGGTLYCYSGKKGLTKTGLGWVDSYIYTSIAITVYLEDSPGSGTLTAVSCKWLNAGWMGKNMVRPHHIADGIERFAAHLGRFLTSPNVPEPTELAGLVNRVRATGDQGLRTVFGKQLEALVAPDQKRASMMDGDYVRGLDREELVAGILSTHVESLMAGGDPVFLNGLLGHGVATKDPSLLTGRMEQPVSRVPSGAGPALN</sequence>
<dbReference type="Proteomes" id="UP000507962">
    <property type="component" value="Unassembled WGS sequence"/>
</dbReference>
<feature type="region of interest" description="Disordered" evidence="1">
    <location>
        <begin position="387"/>
        <end position="406"/>
    </location>
</feature>
<evidence type="ECO:0000256" key="2">
    <source>
        <dbReference type="SAM" id="SignalP"/>
    </source>
</evidence>
<proteinExistence type="predicted"/>
<evidence type="ECO:0000256" key="1">
    <source>
        <dbReference type="SAM" id="MobiDB-lite"/>
    </source>
</evidence>
<gene>
    <name evidence="3" type="ORF">MSL71_33830</name>
</gene>
<evidence type="ECO:0000313" key="3">
    <source>
        <dbReference type="EMBL" id="VFQ45722.1"/>
    </source>
</evidence>
<reference evidence="3 4" key="1">
    <citation type="submission" date="2019-03" db="EMBL/GenBank/DDBJ databases">
        <authorList>
            <person name="Nijsse B."/>
        </authorList>
    </citation>
    <scope>NUCLEOTIDE SEQUENCE [LARGE SCALE GENOMIC DNA]</scope>
    <source>
        <strain evidence="3">Desulfoluna butyratoxydans MSL71</strain>
    </source>
</reference>
<protein>
    <submittedName>
        <fullName evidence="3">Uncharacterized protein</fullName>
    </submittedName>
</protein>
<accession>A0A4U8YUX2</accession>
<name>A0A4U8YUX2_9BACT</name>
<organism evidence="3 4">
    <name type="scientific">Desulfoluna butyratoxydans</name>
    <dbReference type="NCBI Taxonomy" id="231438"/>
    <lineage>
        <taxon>Bacteria</taxon>
        <taxon>Pseudomonadati</taxon>
        <taxon>Thermodesulfobacteriota</taxon>
        <taxon>Desulfobacteria</taxon>
        <taxon>Desulfobacterales</taxon>
        <taxon>Desulfolunaceae</taxon>
        <taxon>Desulfoluna</taxon>
    </lineage>
</organism>
<keyword evidence="4" id="KW-1185">Reference proteome</keyword>
<evidence type="ECO:0000313" key="4">
    <source>
        <dbReference type="Proteomes" id="UP000507962"/>
    </source>
</evidence>
<dbReference type="AlphaFoldDB" id="A0A4U8YUX2"/>
<dbReference type="RefSeq" id="WP_180142626.1">
    <property type="nucleotide sequence ID" value="NZ_CAADHO010000006.1"/>
</dbReference>
<feature type="signal peptide" evidence="2">
    <location>
        <begin position="1"/>
        <end position="23"/>
    </location>
</feature>
<feature type="chain" id="PRO_5020460605" evidence="2">
    <location>
        <begin position="24"/>
        <end position="406"/>
    </location>
</feature>